<dbReference type="RefSeq" id="WP_007915705.1">
    <property type="nucleotide sequence ID" value="NZ_ADVG01000003.1"/>
</dbReference>
<dbReference type="Proteomes" id="UP000004508">
    <property type="component" value="Unassembled WGS sequence"/>
</dbReference>
<keyword evidence="4" id="KW-1185">Reference proteome</keyword>
<dbReference type="eggNOG" id="COG4978">
    <property type="taxonomic scope" value="Bacteria"/>
</dbReference>
<dbReference type="InParanoid" id="D6TVQ9"/>
<dbReference type="InterPro" id="IPR029442">
    <property type="entry name" value="GyrI-like"/>
</dbReference>
<dbReference type="Gene3D" id="3.20.80.10">
    <property type="entry name" value="Regulatory factor, effector binding domain"/>
    <property type="match status" value="1"/>
</dbReference>
<dbReference type="InterPro" id="IPR000551">
    <property type="entry name" value="MerR-type_HTH_dom"/>
</dbReference>
<comment type="caution">
    <text evidence="3">The sequence shown here is derived from an EMBL/GenBank/DDBJ whole genome shotgun (WGS) entry which is preliminary data.</text>
</comment>
<evidence type="ECO:0000256" key="1">
    <source>
        <dbReference type="ARBA" id="ARBA00023125"/>
    </source>
</evidence>
<dbReference type="SMART" id="SM00871">
    <property type="entry name" value="AraC_E_bind"/>
    <property type="match status" value="1"/>
</dbReference>
<dbReference type="SUPFAM" id="SSF46955">
    <property type="entry name" value="Putative DNA-binding domain"/>
    <property type="match status" value="1"/>
</dbReference>
<feature type="domain" description="HTH merR-type" evidence="2">
    <location>
        <begin position="6"/>
        <end position="76"/>
    </location>
</feature>
<evidence type="ECO:0000313" key="3">
    <source>
        <dbReference type="EMBL" id="EFH84292.1"/>
    </source>
</evidence>
<sequence length="273" mass="30963">MTARSMLKIGEFARVGQVSIATLRHYDQLGLLKPSALDPESGYRYYSLDQLPRLNRILALKDLGFPLEQIAQLLEESLPLEVLHGMFRLKQAQTQQIIDTEQARLARIAARLRQIEQEENMPDYEVRLKQVDLLLVASTRGLVALGSNFAEPRTRLQSYLGQQEIAHSGPDMLLWYSRHEAREDGLYADVEFAMPLRTPLPGNEHITVHTLPEHLMACTVFTGDVLASGQAFAVLHRWLDDNSYRLVGPPRQIYLQGLHQDTSVVEVQFPVGR</sequence>
<dbReference type="STRING" id="485913.Krac_5318"/>
<dbReference type="SMART" id="SM00422">
    <property type="entry name" value="HTH_MERR"/>
    <property type="match status" value="1"/>
</dbReference>
<dbReference type="InterPro" id="IPR011256">
    <property type="entry name" value="Reg_factor_effector_dom_sf"/>
</dbReference>
<dbReference type="Gene3D" id="1.10.1660.10">
    <property type="match status" value="1"/>
</dbReference>
<keyword evidence="1" id="KW-0238">DNA-binding</keyword>
<dbReference type="GO" id="GO:0003677">
    <property type="term" value="F:DNA binding"/>
    <property type="evidence" value="ECO:0007669"/>
    <property type="project" value="UniProtKB-KW"/>
</dbReference>
<dbReference type="PROSITE" id="PS50937">
    <property type="entry name" value="HTH_MERR_2"/>
    <property type="match status" value="1"/>
</dbReference>
<dbReference type="PANTHER" id="PTHR30204:SF97">
    <property type="entry name" value="MERR FAMILY REGULATORY PROTEIN"/>
    <property type="match status" value="1"/>
</dbReference>
<organism evidence="3 4">
    <name type="scientific">Ktedonobacter racemifer DSM 44963</name>
    <dbReference type="NCBI Taxonomy" id="485913"/>
    <lineage>
        <taxon>Bacteria</taxon>
        <taxon>Bacillati</taxon>
        <taxon>Chloroflexota</taxon>
        <taxon>Ktedonobacteria</taxon>
        <taxon>Ktedonobacterales</taxon>
        <taxon>Ktedonobacteraceae</taxon>
        <taxon>Ktedonobacter</taxon>
    </lineage>
</organism>
<reference evidence="3 4" key="1">
    <citation type="journal article" date="2011" name="Stand. Genomic Sci.">
        <title>Non-contiguous finished genome sequence and contextual data of the filamentous soil bacterium Ktedonobacter racemifer type strain (SOSP1-21).</title>
        <authorList>
            <person name="Chang Y.J."/>
            <person name="Land M."/>
            <person name="Hauser L."/>
            <person name="Chertkov O."/>
            <person name="Del Rio T.G."/>
            <person name="Nolan M."/>
            <person name="Copeland A."/>
            <person name="Tice H."/>
            <person name="Cheng J.F."/>
            <person name="Lucas S."/>
            <person name="Han C."/>
            <person name="Goodwin L."/>
            <person name="Pitluck S."/>
            <person name="Ivanova N."/>
            <person name="Ovchinikova G."/>
            <person name="Pati A."/>
            <person name="Chen A."/>
            <person name="Palaniappan K."/>
            <person name="Mavromatis K."/>
            <person name="Liolios K."/>
            <person name="Brettin T."/>
            <person name="Fiebig A."/>
            <person name="Rohde M."/>
            <person name="Abt B."/>
            <person name="Goker M."/>
            <person name="Detter J.C."/>
            <person name="Woyke T."/>
            <person name="Bristow J."/>
            <person name="Eisen J.A."/>
            <person name="Markowitz V."/>
            <person name="Hugenholtz P."/>
            <person name="Kyrpides N.C."/>
            <person name="Klenk H.P."/>
            <person name="Lapidus A."/>
        </authorList>
    </citation>
    <scope>NUCLEOTIDE SEQUENCE [LARGE SCALE GENOMIC DNA]</scope>
    <source>
        <strain evidence="4">DSM 44963</strain>
    </source>
</reference>
<evidence type="ECO:0000313" key="4">
    <source>
        <dbReference type="Proteomes" id="UP000004508"/>
    </source>
</evidence>
<proteinExistence type="predicted"/>
<dbReference type="FunCoup" id="D6TVQ9">
    <property type="interactions" value="28"/>
</dbReference>
<name>D6TVQ9_KTERA</name>
<dbReference type="CDD" id="cd01107">
    <property type="entry name" value="HTH_BmrR"/>
    <property type="match status" value="1"/>
</dbReference>
<dbReference type="OrthoDB" id="9773308at2"/>
<gene>
    <name evidence="3" type="ORF">Krac_5318</name>
</gene>
<dbReference type="InterPro" id="IPR010499">
    <property type="entry name" value="AraC_E-bd"/>
</dbReference>
<dbReference type="PANTHER" id="PTHR30204">
    <property type="entry name" value="REDOX-CYCLING DRUG-SENSING TRANSCRIPTIONAL ACTIVATOR SOXR"/>
    <property type="match status" value="1"/>
</dbReference>
<dbReference type="InterPro" id="IPR009061">
    <property type="entry name" value="DNA-bd_dom_put_sf"/>
</dbReference>
<dbReference type="Pfam" id="PF06445">
    <property type="entry name" value="GyrI-like"/>
    <property type="match status" value="1"/>
</dbReference>
<evidence type="ECO:0000259" key="2">
    <source>
        <dbReference type="PROSITE" id="PS50937"/>
    </source>
</evidence>
<dbReference type="AlphaFoldDB" id="D6TVQ9"/>
<dbReference type="EMBL" id="ADVG01000003">
    <property type="protein sequence ID" value="EFH84292.1"/>
    <property type="molecule type" value="Genomic_DNA"/>
</dbReference>
<dbReference type="eggNOG" id="COG0789">
    <property type="taxonomic scope" value="Bacteria"/>
</dbReference>
<dbReference type="InterPro" id="IPR047057">
    <property type="entry name" value="MerR_fam"/>
</dbReference>
<protein>
    <submittedName>
        <fullName evidence="3">Transcriptional regulator, MerR family</fullName>
    </submittedName>
</protein>
<dbReference type="Pfam" id="PF13411">
    <property type="entry name" value="MerR_1"/>
    <property type="match status" value="1"/>
</dbReference>
<dbReference type="SUPFAM" id="SSF55136">
    <property type="entry name" value="Probable bacterial effector-binding domain"/>
    <property type="match status" value="1"/>
</dbReference>
<accession>D6TVQ9</accession>
<dbReference type="GO" id="GO:0003700">
    <property type="term" value="F:DNA-binding transcription factor activity"/>
    <property type="evidence" value="ECO:0007669"/>
    <property type="project" value="InterPro"/>
</dbReference>